<evidence type="ECO:0000256" key="5">
    <source>
        <dbReference type="ARBA" id="ARBA00022989"/>
    </source>
</evidence>
<comment type="caution">
    <text evidence="8">The sequence shown here is derived from an EMBL/GenBank/DDBJ whole genome shotgun (WGS) entry which is preliminary data.</text>
</comment>
<comment type="subcellular location">
    <subcellularLocation>
        <location evidence="1">Membrane</location>
        <topology evidence="1">Single-pass type I membrane protein</topology>
    </subcellularLocation>
</comment>
<dbReference type="EMBL" id="WJXA01000017">
    <property type="protein sequence ID" value="KAF7117201.1"/>
    <property type="molecule type" value="Genomic_DNA"/>
</dbReference>
<gene>
    <name evidence="9" type="ORF">RHSIM_RhsimUnG0000300</name>
    <name evidence="8" type="ORF">RHSIM_RhsimUnG0112500</name>
</gene>
<protein>
    <submittedName>
        <fullName evidence="8">Uncharacterized protein</fullName>
    </submittedName>
</protein>
<keyword evidence="4" id="KW-0732">Signal</keyword>
<reference evidence="8" key="1">
    <citation type="submission" date="2019-11" db="EMBL/GenBank/DDBJ databases">
        <authorList>
            <person name="Liu Y."/>
            <person name="Hou J."/>
            <person name="Li T.-Q."/>
            <person name="Guan C.-H."/>
            <person name="Wu X."/>
            <person name="Wu H.-Z."/>
            <person name="Ling F."/>
            <person name="Zhang R."/>
            <person name="Shi X.-G."/>
            <person name="Ren J.-P."/>
            <person name="Chen E.-F."/>
            <person name="Sun J.-M."/>
        </authorList>
    </citation>
    <scope>NUCLEOTIDE SEQUENCE</scope>
    <source>
        <strain evidence="8">Adult_tree_wgs_1</strain>
        <tissue evidence="8">Leaves</tissue>
    </source>
</reference>
<name>A0A834G1F6_RHOSS</name>
<dbReference type="AlphaFoldDB" id="A0A834G1F6"/>
<evidence type="ECO:0000313" key="8">
    <source>
        <dbReference type="EMBL" id="KAF7113575.1"/>
    </source>
</evidence>
<dbReference type="PANTHER" id="PTHR27009">
    <property type="entry name" value="RUST RESISTANCE KINASE LR10-RELATED"/>
    <property type="match status" value="1"/>
</dbReference>
<keyword evidence="7" id="KW-0325">Glycoprotein</keyword>
<proteinExistence type="predicted"/>
<keyword evidence="3" id="KW-0812">Transmembrane</keyword>
<evidence type="ECO:0000256" key="3">
    <source>
        <dbReference type="ARBA" id="ARBA00022692"/>
    </source>
</evidence>
<evidence type="ECO:0000256" key="6">
    <source>
        <dbReference type="ARBA" id="ARBA00023136"/>
    </source>
</evidence>
<evidence type="ECO:0000256" key="1">
    <source>
        <dbReference type="ARBA" id="ARBA00004479"/>
    </source>
</evidence>
<dbReference type="GO" id="GO:0004674">
    <property type="term" value="F:protein serine/threonine kinase activity"/>
    <property type="evidence" value="ECO:0007669"/>
    <property type="project" value="UniProtKB-KW"/>
</dbReference>
<dbReference type="Gene3D" id="1.10.510.10">
    <property type="entry name" value="Transferase(Phosphotransferase) domain 1"/>
    <property type="match status" value="1"/>
</dbReference>
<evidence type="ECO:0000256" key="7">
    <source>
        <dbReference type="ARBA" id="ARBA00023180"/>
    </source>
</evidence>
<keyword evidence="2" id="KW-0418">Kinase</keyword>
<dbReference type="InterPro" id="IPR011009">
    <property type="entry name" value="Kinase-like_dom_sf"/>
</dbReference>
<dbReference type="InterPro" id="IPR045874">
    <property type="entry name" value="LRK10/LRL21-25-like"/>
</dbReference>
<evidence type="ECO:0000256" key="2">
    <source>
        <dbReference type="ARBA" id="ARBA00022527"/>
    </source>
</evidence>
<dbReference type="OrthoDB" id="4062651at2759"/>
<dbReference type="GO" id="GO:0016020">
    <property type="term" value="C:membrane"/>
    <property type="evidence" value="ECO:0007669"/>
    <property type="project" value="UniProtKB-SubCell"/>
</dbReference>
<organism evidence="8 10">
    <name type="scientific">Rhododendron simsii</name>
    <name type="common">Sims's rhododendron</name>
    <dbReference type="NCBI Taxonomy" id="118357"/>
    <lineage>
        <taxon>Eukaryota</taxon>
        <taxon>Viridiplantae</taxon>
        <taxon>Streptophyta</taxon>
        <taxon>Embryophyta</taxon>
        <taxon>Tracheophyta</taxon>
        <taxon>Spermatophyta</taxon>
        <taxon>Magnoliopsida</taxon>
        <taxon>eudicotyledons</taxon>
        <taxon>Gunneridae</taxon>
        <taxon>Pentapetalae</taxon>
        <taxon>asterids</taxon>
        <taxon>Ericales</taxon>
        <taxon>Ericaceae</taxon>
        <taxon>Ericoideae</taxon>
        <taxon>Rhodoreae</taxon>
        <taxon>Rhododendron</taxon>
    </lineage>
</organism>
<evidence type="ECO:0000313" key="9">
    <source>
        <dbReference type="EMBL" id="KAF7117201.1"/>
    </source>
</evidence>
<keyword evidence="2" id="KW-0808">Transferase</keyword>
<accession>A0A834G1F6</accession>
<dbReference type="Proteomes" id="UP000626092">
    <property type="component" value="Unassembled WGS sequence"/>
</dbReference>
<dbReference type="SUPFAM" id="SSF56112">
    <property type="entry name" value="Protein kinase-like (PK-like)"/>
    <property type="match status" value="1"/>
</dbReference>
<dbReference type="EMBL" id="WJXA01000270">
    <property type="protein sequence ID" value="KAF7113575.1"/>
    <property type="molecule type" value="Genomic_DNA"/>
</dbReference>
<evidence type="ECO:0000256" key="4">
    <source>
        <dbReference type="ARBA" id="ARBA00022729"/>
    </source>
</evidence>
<keyword evidence="6" id="KW-0472">Membrane</keyword>
<evidence type="ECO:0000313" key="10">
    <source>
        <dbReference type="Proteomes" id="UP000626092"/>
    </source>
</evidence>
<keyword evidence="5" id="KW-1133">Transmembrane helix</keyword>
<keyword evidence="10" id="KW-1185">Reference proteome</keyword>
<sequence length="107" mass="12334">MIGVRKNNSVEVDHSSEIYFPHWVYKRLELDEELGLHDNMDDEANASARKMIIVGLWCIQTDPSNRPSMSQVVEMLEGSMHESLQIPPSLICLLPQEDRWIQPLLMS</sequence>
<keyword evidence="2" id="KW-0723">Serine/threonine-protein kinase</keyword>